<organism evidence="10">
    <name type="scientific">Aureobasidium pullulans</name>
    <name type="common">Black yeast</name>
    <name type="synonym">Pullularia pullulans</name>
    <dbReference type="NCBI Taxonomy" id="5580"/>
    <lineage>
        <taxon>Eukaryota</taxon>
        <taxon>Fungi</taxon>
        <taxon>Dikarya</taxon>
        <taxon>Ascomycota</taxon>
        <taxon>Pezizomycotina</taxon>
        <taxon>Dothideomycetes</taxon>
        <taxon>Dothideomycetidae</taxon>
        <taxon>Dothideales</taxon>
        <taxon>Saccotheciaceae</taxon>
        <taxon>Aureobasidium</taxon>
    </lineage>
</organism>
<dbReference type="Pfam" id="PF13696">
    <property type="entry name" value="zf-CCHC_2"/>
    <property type="match status" value="1"/>
</dbReference>
<dbReference type="InterPro" id="IPR020843">
    <property type="entry name" value="ER"/>
</dbReference>
<dbReference type="SMART" id="SM00829">
    <property type="entry name" value="PKS_ER"/>
    <property type="match status" value="1"/>
</dbReference>
<dbReference type="Gene3D" id="3.40.50.720">
    <property type="entry name" value="NAD(P)-binding Rossmann-like Domain"/>
    <property type="match status" value="1"/>
</dbReference>
<comment type="caution">
    <text evidence="10">The sequence shown here is derived from an EMBL/GenBank/DDBJ whole genome shotgun (WGS) entry which is preliminary data.</text>
</comment>
<feature type="region of interest" description="Disordered" evidence="7">
    <location>
        <begin position="772"/>
        <end position="866"/>
    </location>
</feature>
<name>A0A4S9CR71_AURPU</name>
<feature type="compositionally biased region" description="Low complexity" evidence="7">
    <location>
        <begin position="967"/>
        <end position="997"/>
    </location>
</feature>
<dbReference type="InterPro" id="IPR013149">
    <property type="entry name" value="ADH-like_C"/>
</dbReference>
<evidence type="ECO:0000259" key="8">
    <source>
        <dbReference type="PROSITE" id="PS50158"/>
    </source>
</evidence>
<dbReference type="InterPro" id="IPR013154">
    <property type="entry name" value="ADH-like_N"/>
</dbReference>
<dbReference type="GO" id="GO:0070402">
    <property type="term" value="F:NADPH binding"/>
    <property type="evidence" value="ECO:0007669"/>
    <property type="project" value="TreeGrafter"/>
</dbReference>
<evidence type="ECO:0000256" key="4">
    <source>
        <dbReference type="ARBA" id="ARBA00022857"/>
    </source>
</evidence>
<dbReference type="GO" id="GO:0016651">
    <property type="term" value="F:oxidoreductase activity, acting on NAD(P)H"/>
    <property type="evidence" value="ECO:0007669"/>
    <property type="project" value="TreeGrafter"/>
</dbReference>
<feature type="compositionally biased region" description="Basic residues" evidence="7">
    <location>
        <begin position="1009"/>
        <end position="1021"/>
    </location>
</feature>
<dbReference type="GO" id="GO:0008270">
    <property type="term" value="F:zinc ion binding"/>
    <property type="evidence" value="ECO:0007669"/>
    <property type="project" value="UniProtKB-KW"/>
</dbReference>
<evidence type="ECO:0000313" key="10">
    <source>
        <dbReference type="EMBL" id="THX09759.1"/>
    </source>
</evidence>
<evidence type="ECO:0000256" key="2">
    <source>
        <dbReference type="ARBA" id="ARBA00022771"/>
    </source>
</evidence>
<evidence type="ECO:0000259" key="9">
    <source>
        <dbReference type="PROSITE" id="PS51282"/>
    </source>
</evidence>
<dbReference type="PANTHER" id="PTHR48106:SF18">
    <property type="entry name" value="QUINONE OXIDOREDUCTASE PIG3"/>
    <property type="match status" value="1"/>
</dbReference>
<protein>
    <submittedName>
        <fullName evidence="10">DWNN-domain-containing protein</fullName>
    </submittedName>
</protein>
<dbReference type="SUPFAM" id="SSF57756">
    <property type="entry name" value="Retrovirus zinc finger-like domains"/>
    <property type="match status" value="1"/>
</dbReference>
<dbReference type="PROSITE" id="PS51282">
    <property type="entry name" value="DWNN"/>
    <property type="match status" value="1"/>
</dbReference>
<feature type="domain" description="DWNN" evidence="9">
    <location>
        <begin position="413"/>
        <end position="486"/>
    </location>
</feature>
<dbReference type="Gene3D" id="3.30.40.10">
    <property type="entry name" value="Zinc/RING finger domain, C3HC4 (zinc finger)"/>
    <property type="match status" value="1"/>
</dbReference>
<dbReference type="Gene3D" id="4.10.60.10">
    <property type="entry name" value="Zinc finger, CCHC-type"/>
    <property type="match status" value="1"/>
</dbReference>
<keyword evidence="2 6" id="KW-0863">Zinc-finger</keyword>
<feature type="region of interest" description="Disordered" evidence="7">
    <location>
        <begin position="512"/>
        <end position="536"/>
    </location>
</feature>
<dbReference type="SUPFAM" id="SSF50129">
    <property type="entry name" value="GroES-like"/>
    <property type="match status" value="1"/>
</dbReference>
<evidence type="ECO:0000256" key="7">
    <source>
        <dbReference type="SAM" id="MobiDB-lite"/>
    </source>
</evidence>
<evidence type="ECO:0000256" key="5">
    <source>
        <dbReference type="ARBA" id="ARBA00023002"/>
    </source>
</evidence>
<dbReference type="SMART" id="SM01180">
    <property type="entry name" value="DWNN"/>
    <property type="match status" value="1"/>
</dbReference>
<dbReference type="InterPro" id="IPR014891">
    <property type="entry name" value="DWNN_domain"/>
</dbReference>
<feature type="region of interest" description="Disordered" evidence="7">
    <location>
        <begin position="958"/>
        <end position="1029"/>
    </location>
</feature>
<dbReference type="Gene3D" id="3.10.20.90">
    <property type="entry name" value="Phosphatidylinositol 3-kinase Catalytic Subunit, Chain A, domain 1"/>
    <property type="match status" value="1"/>
</dbReference>
<dbReference type="InterPro" id="IPR025829">
    <property type="entry name" value="Zn_knuckle_CX2CX3GHX4C"/>
</dbReference>
<evidence type="ECO:0000256" key="3">
    <source>
        <dbReference type="ARBA" id="ARBA00022833"/>
    </source>
</evidence>
<feature type="domain" description="CCHC-type" evidence="8">
    <location>
        <begin position="591"/>
        <end position="605"/>
    </location>
</feature>
<keyword evidence="3" id="KW-0862">Zinc</keyword>
<dbReference type="AlphaFoldDB" id="A0A4S9CR71"/>
<dbReference type="Pfam" id="PF00107">
    <property type="entry name" value="ADH_zinc_N"/>
    <property type="match status" value="1"/>
</dbReference>
<dbReference type="CDD" id="cd16620">
    <property type="entry name" value="vRING-HC-C4C4_RBBP6"/>
    <property type="match status" value="1"/>
</dbReference>
<dbReference type="InterPro" id="IPR036291">
    <property type="entry name" value="NAD(P)-bd_dom_sf"/>
</dbReference>
<dbReference type="InterPro" id="IPR013083">
    <property type="entry name" value="Znf_RING/FYVE/PHD"/>
</dbReference>
<dbReference type="Pfam" id="PF08240">
    <property type="entry name" value="ADH_N"/>
    <property type="match status" value="1"/>
</dbReference>
<accession>A0A4S9CR71</accession>
<dbReference type="Gene3D" id="3.90.180.10">
    <property type="entry name" value="Medium-chain alcohol dehydrogenases, catalytic domain"/>
    <property type="match status" value="1"/>
</dbReference>
<feature type="compositionally biased region" description="Polar residues" evidence="7">
    <location>
        <begin position="812"/>
        <end position="821"/>
    </location>
</feature>
<keyword evidence="5" id="KW-0560">Oxidoreductase</keyword>
<dbReference type="Pfam" id="PF08783">
    <property type="entry name" value="DWNN"/>
    <property type="match status" value="1"/>
</dbReference>
<gene>
    <name evidence="10" type="ORF">D6D13_05908</name>
</gene>
<evidence type="ECO:0000256" key="6">
    <source>
        <dbReference type="PROSITE-ProRule" id="PRU00047"/>
    </source>
</evidence>
<dbReference type="SUPFAM" id="SSF57850">
    <property type="entry name" value="RING/U-box"/>
    <property type="match status" value="1"/>
</dbReference>
<dbReference type="SUPFAM" id="SSF51735">
    <property type="entry name" value="NAD(P)-binding Rossmann-fold domains"/>
    <property type="match status" value="1"/>
</dbReference>
<evidence type="ECO:0000256" key="1">
    <source>
        <dbReference type="ARBA" id="ARBA00022723"/>
    </source>
</evidence>
<dbReference type="InterPro" id="IPR001878">
    <property type="entry name" value="Znf_CCHC"/>
</dbReference>
<dbReference type="InterPro" id="IPR036875">
    <property type="entry name" value="Znf_CCHC_sf"/>
</dbReference>
<keyword evidence="1" id="KW-0479">Metal-binding</keyword>
<keyword evidence="4" id="KW-0521">NADP</keyword>
<sequence>MPSWENTPSGKMIAAVLSSPGADRPSKCFTMDKNYPKPTLPSQNWVLVKVKAAGLNRAELRGRNGDKPAPPEFGMFVDEFHPDPPKILGEEFVGTIEEAGSDTKFSKGELCTGFIYGGGKAFDGAYAEYVICPAERCFRLPQTSLSWETLGAITMSMWTAYGSLFEAGQLTKGAILLVHGATSSVGVWAILLAKDRGCTVIATTRKQEKAEKLRSVGADHVLLEHELNEQLKKLAPKGVDCLLELVGPDTIQSLALPNLAKHGSVVVTGVLTKQWAMKEFTPALIPPTRKMTFYSLEPGQEEAEGVEKVVGEIVKKVESGTFKPEMFLDKTFPLENVGEAHQYMEDNKAIGKTLGLSWTSPSRHPSLVFHQHRDTFTDTHPPRPPHSSRIITQYAHRHISPCAPVDKCQQRAVVAQFKNQKDVQRVTFDGTGISVFELKRDIINMSRLGDGTDFDFNIYNLDTNEEYNDDTSIISRGTTVLARRLPATKPGAGRAARYVSGKMPVMAKNQHRIEPSKSAAASRTPMANGAAQDPNSNMTEEEKIAAMFQAGGAAWEQQQQEMANQKAVHRPGGFNKMANVPDKPLPPGYTCHRCGEKGHWIQACPTNNDPAFENRPKFRRTTGIPRSFLKVVEKPTALSSDGTVDISQLPAGVMYTATGEWVVARPDEAAWEQFQAKAKAAADKAEAANTGSQELSERGLECPIDKRMFVDPMKTPCCGKTYCRDCIENALLENDFVCPGCSSDNTLVDNLIPDEEAVTKIKVYEEDKAKMKLEKEKEKSATPPPTEQQSTKEAATATDRKSNSPKPASANGEKSATSTPQLAAATESKKRPAEEELENSRIPTGPAAMRKQNNAAQPPAQGSFDQNNFIQSMNALANQQGMQGMGNFNPAMSMGFPGMMGMPMNMMGMPNPMMMNGGWGGMGYMNNGMNGMGFPQQQQQQRGGNMYGGGYNNQMMGQNGGYGQGQGQQWQGNQNWNNANGNNQQQQQQQQQQQPQGEGDDGAYIRRPVNPHRHQARNRRQRSVDYREM</sequence>
<dbReference type="PROSITE" id="PS50158">
    <property type="entry name" value="ZF_CCHC"/>
    <property type="match status" value="1"/>
</dbReference>
<dbReference type="EMBL" id="QZAS01000019">
    <property type="protein sequence ID" value="THX09759.1"/>
    <property type="molecule type" value="Genomic_DNA"/>
</dbReference>
<dbReference type="InterPro" id="IPR011032">
    <property type="entry name" value="GroES-like_sf"/>
</dbReference>
<proteinExistence type="predicted"/>
<dbReference type="GO" id="GO:0003676">
    <property type="term" value="F:nucleic acid binding"/>
    <property type="evidence" value="ECO:0007669"/>
    <property type="project" value="InterPro"/>
</dbReference>
<reference evidence="10" key="1">
    <citation type="submission" date="2018-10" db="EMBL/GenBank/DDBJ databases">
        <title>Fifty Aureobasidium pullulans genomes reveal a recombining polyextremotolerant generalist.</title>
        <authorList>
            <person name="Gostincar C."/>
            <person name="Turk M."/>
            <person name="Zajc J."/>
            <person name="Gunde-Cimerman N."/>
        </authorList>
    </citation>
    <scope>NUCLEOTIDE SEQUENCE [LARGE SCALE GENOMIC DNA]</scope>
    <source>
        <strain evidence="10">EXF-10085</strain>
    </source>
</reference>
<dbReference type="PANTHER" id="PTHR48106">
    <property type="entry name" value="QUINONE OXIDOREDUCTASE PIG3-RELATED"/>
    <property type="match status" value="1"/>
</dbReference>